<sequence>MNFKNSISDTKLKMVQLERELTRLENLKRAEDVNSLHDRLKYINKDIDALILEANKKTGRVSDGMMV</sequence>
<evidence type="ECO:0000313" key="4">
    <source>
        <dbReference type="Proteomes" id="UP000195573"/>
    </source>
</evidence>
<reference evidence="3 5" key="2">
    <citation type="submission" date="2019-08" db="EMBL/GenBank/DDBJ databases">
        <title>Bacillus genomes from the desert of Cuatro Cienegas, Coahuila.</title>
        <authorList>
            <person name="Olmedo-Alvarez G."/>
        </authorList>
    </citation>
    <scope>NUCLEOTIDE SEQUENCE [LARGE SCALE GENOMIC DNA]</scope>
    <source>
        <strain evidence="3 5">CH88_3T</strain>
    </source>
</reference>
<protein>
    <submittedName>
        <fullName evidence="3">Uncharacterized protein</fullName>
    </submittedName>
</protein>
<dbReference type="RefSeq" id="WP_088017315.1">
    <property type="nucleotide sequence ID" value="NZ_CP020880.1"/>
</dbReference>
<dbReference type="AlphaFoldDB" id="A0A1Y0CK02"/>
<name>A0A1Y0CK02_9BACI</name>
<dbReference type="Proteomes" id="UP000323393">
    <property type="component" value="Unassembled WGS sequence"/>
</dbReference>
<gene>
    <name evidence="2" type="ORF">B4U37_04760</name>
    <name evidence="3" type="ORF">FZC74_20105</name>
</gene>
<dbReference type="EMBL" id="VTEU01000015">
    <property type="protein sequence ID" value="TYS54414.1"/>
    <property type="molecule type" value="Genomic_DNA"/>
</dbReference>
<evidence type="ECO:0000313" key="3">
    <source>
        <dbReference type="EMBL" id="TYS54414.1"/>
    </source>
</evidence>
<proteinExistence type="predicted"/>
<organism evidence="3 5">
    <name type="scientific">Sutcliffiella horikoshii</name>
    <dbReference type="NCBI Taxonomy" id="79883"/>
    <lineage>
        <taxon>Bacteria</taxon>
        <taxon>Bacillati</taxon>
        <taxon>Bacillota</taxon>
        <taxon>Bacilli</taxon>
        <taxon>Bacillales</taxon>
        <taxon>Bacillaceae</taxon>
        <taxon>Sutcliffiella</taxon>
    </lineage>
</organism>
<dbReference type="Proteomes" id="UP000195573">
    <property type="component" value="Chromosome"/>
</dbReference>
<keyword evidence="4" id="KW-1185">Reference proteome</keyword>
<reference evidence="2 4" key="1">
    <citation type="submission" date="2017-04" db="EMBL/GenBank/DDBJ databases">
        <title>Complete Genome Sequence of the Bacillus horikoshii 20a strain from Cuatro Cienegas, Coahuila, Mexico.</title>
        <authorList>
            <person name="Zarza E."/>
            <person name="Alcaraz L.D."/>
            <person name="Aguilar-Salinas B."/>
            <person name="Islas A."/>
            <person name="Olmedo-Alvarez G."/>
        </authorList>
    </citation>
    <scope>NUCLEOTIDE SEQUENCE [LARGE SCALE GENOMIC DNA]</scope>
    <source>
        <strain evidence="2 4">20a</strain>
    </source>
</reference>
<evidence type="ECO:0000313" key="2">
    <source>
        <dbReference type="EMBL" id="ART75394.1"/>
    </source>
</evidence>
<dbReference type="KEGG" id="bhk:B4U37_04760"/>
<feature type="coiled-coil region" evidence="1">
    <location>
        <begin position="7"/>
        <end position="34"/>
    </location>
</feature>
<evidence type="ECO:0000256" key="1">
    <source>
        <dbReference type="SAM" id="Coils"/>
    </source>
</evidence>
<evidence type="ECO:0000313" key="5">
    <source>
        <dbReference type="Proteomes" id="UP000323393"/>
    </source>
</evidence>
<dbReference type="GeneID" id="96737738"/>
<keyword evidence="1" id="KW-0175">Coiled coil</keyword>
<dbReference type="EMBL" id="CP020880">
    <property type="protein sequence ID" value="ART75394.1"/>
    <property type="molecule type" value="Genomic_DNA"/>
</dbReference>
<accession>A0A1Y0CK02</accession>